<keyword evidence="1" id="KW-1185">Reference proteome</keyword>
<reference evidence="2" key="1">
    <citation type="submission" date="2022-11" db="UniProtKB">
        <authorList>
            <consortium name="WormBaseParasite"/>
        </authorList>
    </citation>
    <scope>IDENTIFICATION</scope>
</reference>
<evidence type="ECO:0000313" key="1">
    <source>
        <dbReference type="Proteomes" id="UP000887565"/>
    </source>
</evidence>
<accession>A0A915I0E3</accession>
<dbReference type="AlphaFoldDB" id="A0A915I0E3"/>
<sequence length="115" mass="13423">MNNSSLILHMASMVEIRNVIPLDYERTYDLDDIKDVVFCHMQTGSQNLTRKSFMEYCGPSIDICIEENNVIIRFELTYKCLQLLATTCQQVIEKTDVDDDDKILNNVDYDEDFLK</sequence>
<organism evidence="1 2">
    <name type="scientific">Romanomermis culicivorax</name>
    <name type="common">Nematode worm</name>
    <dbReference type="NCBI Taxonomy" id="13658"/>
    <lineage>
        <taxon>Eukaryota</taxon>
        <taxon>Metazoa</taxon>
        <taxon>Ecdysozoa</taxon>
        <taxon>Nematoda</taxon>
        <taxon>Enoplea</taxon>
        <taxon>Dorylaimia</taxon>
        <taxon>Mermithida</taxon>
        <taxon>Mermithoidea</taxon>
        <taxon>Mermithidae</taxon>
        <taxon>Romanomermis</taxon>
    </lineage>
</organism>
<name>A0A915I0E3_ROMCU</name>
<dbReference type="WBParaSite" id="nRc.2.0.1.t07596-RA">
    <property type="protein sequence ID" value="nRc.2.0.1.t07596-RA"/>
    <property type="gene ID" value="nRc.2.0.1.g07596"/>
</dbReference>
<evidence type="ECO:0000313" key="2">
    <source>
        <dbReference type="WBParaSite" id="nRc.2.0.1.t07596-RA"/>
    </source>
</evidence>
<protein>
    <submittedName>
        <fullName evidence="2">Uncharacterized protein</fullName>
    </submittedName>
</protein>
<proteinExistence type="predicted"/>
<dbReference type="Proteomes" id="UP000887565">
    <property type="component" value="Unplaced"/>
</dbReference>